<dbReference type="VEuPathDB" id="TriTrypDB:ECC02_006584"/>
<dbReference type="VEuPathDB" id="TriTrypDB:TCDM_07812"/>
<evidence type="ECO:0000313" key="1">
    <source>
        <dbReference type="EMBL" id="PWV05840.1"/>
    </source>
</evidence>
<reference evidence="1 2" key="1">
    <citation type="journal article" date="2018" name="Microb. Genom.">
        <title>Expanding an expanded genome: long-read sequencing of Trypanosoma cruzi.</title>
        <authorList>
            <person name="Berna L."/>
            <person name="Rodriguez M."/>
            <person name="Chiribao M.L."/>
            <person name="Parodi-Talice A."/>
            <person name="Pita S."/>
            <person name="Rijo G."/>
            <person name="Alvarez-Valin F."/>
            <person name="Robello C."/>
        </authorList>
    </citation>
    <scope>NUCLEOTIDE SEQUENCE [LARGE SCALE GENOMIC DNA]</scope>
    <source>
        <strain evidence="1 2">TCC</strain>
    </source>
</reference>
<dbReference type="VEuPathDB" id="TriTrypDB:Tc_MARK_6165"/>
<dbReference type="VEuPathDB" id="TriTrypDB:TcBrA4_0054150"/>
<dbReference type="VEuPathDB" id="TriTrypDB:TCSYLVIO_007128"/>
<dbReference type="Proteomes" id="UP000246078">
    <property type="component" value="Unassembled WGS sequence"/>
</dbReference>
<proteinExistence type="predicted"/>
<accession>A0A2V2WB24</accession>
<name>A0A2V2WB24_TRYCR</name>
<sequence length="176" mass="20176">MAHGRSLQAVGSRATVPRKYMRAVRRGMWNLWRHHPGTYAPHGQHHMLDEALRYAAAFQERSARRWAEAALGPAQSYRIREPCAGEKGDAGSGHFPTLQQLASFDEEKEEEQIFPTFFERQQARLHVALQQWVFYSGFRCSQAEFKVRQSKVSRTLLLSPMRVIPRVAATLKVQDA</sequence>
<dbReference type="VEuPathDB" id="TriTrypDB:TcG_07165"/>
<dbReference type="VEuPathDB" id="TriTrypDB:C3747_124g97"/>
<organism evidence="1 2">
    <name type="scientific">Trypanosoma cruzi</name>
    <dbReference type="NCBI Taxonomy" id="5693"/>
    <lineage>
        <taxon>Eukaryota</taxon>
        <taxon>Discoba</taxon>
        <taxon>Euglenozoa</taxon>
        <taxon>Kinetoplastea</taxon>
        <taxon>Metakinetoplastina</taxon>
        <taxon>Trypanosomatida</taxon>
        <taxon>Trypanosomatidae</taxon>
        <taxon>Trypanosoma</taxon>
        <taxon>Schizotrypanum</taxon>
    </lineage>
</organism>
<dbReference type="AlphaFoldDB" id="A0A2V2WB24"/>
<dbReference type="VEuPathDB" id="TriTrypDB:BCY84_15516"/>
<dbReference type="VEuPathDB" id="TriTrypDB:TcCLB.506625.249"/>
<protein>
    <submittedName>
        <fullName evidence="1">Putative RNA pseudouridylate synthase protein</fullName>
    </submittedName>
</protein>
<dbReference type="EMBL" id="PRFC01000124">
    <property type="protein sequence ID" value="PWV05840.1"/>
    <property type="molecule type" value="Genomic_DNA"/>
</dbReference>
<dbReference type="VEuPathDB" id="TriTrypDB:TcCL_ESM07832"/>
<dbReference type="VEuPathDB" id="TriTrypDB:C4B63_72g98"/>
<dbReference type="VEuPathDB" id="TriTrypDB:TcYC6_0024720"/>
<evidence type="ECO:0000313" key="2">
    <source>
        <dbReference type="Proteomes" id="UP000246078"/>
    </source>
</evidence>
<comment type="caution">
    <text evidence="1">The sequence shown here is derived from an EMBL/GenBank/DDBJ whole genome shotgun (WGS) entry which is preliminary data.</text>
</comment>
<gene>
    <name evidence="1" type="ORF">C3747_124g97</name>
</gene>